<comment type="caution">
    <text evidence="2">The sequence shown here is derived from an EMBL/GenBank/DDBJ whole genome shotgun (WGS) entry which is preliminary data.</text>
</comment>
<dbReference type="EMBL" id="CAJPWZ010000277">
    <property type="protein sequence ID" value="CAG2188900.1"/>
    <property type="molecule type" value="Genomic_DNA"/>
</dbReference>
<feature type="signal peptide" evidence="1">
    <location>
        <begin position="1"/>
        <end position="19"/>
    </location>
</feature>
<organism evidence="2 3">
    <name type="scientific">Mytilus edulis</name>
    <name type="common">Blue mussel</name>
    <dbReference type="NCBI Taxonomy" id="6550"/>
    <lineage>
        <taxon>Eukaryota</taxon>
        <taxon>Metazoa</taxon>
        <taxon>Spiralia</taxon>
        <taxon>Lophotrochozoa</taxon>
        <taxon>Mollusca</taxon>
        <taxon>Bivalvia</taxon>
        <taxon>Autobranchia</taxon>
        <taxon>Pteriomorphia</taxon>
        <taxon>Mytilida</taxon>
        <taxon>Mytiloidea</taxon>
        <taxon>Mytilidae</taxon>
        <taxon>Mytilinae</taxon>
        <taxon>Mytilus</taxon>
    </lineage>
</organism>
<feature type="chain" id="PRO_5035811060" evidence="1">
    <location>
        <begin position="20"/>
        <end position="176"/>
    </location>
</feature>
<evidence type="ECO:0000256" key="1">
    <source>
        <dbReference type="SAM" id="SignalP"/>
    </source>
</evidence>
<dbReference type="OrthoDB" id="10077626at2759"/>
<sequence>MDHLLMILINAIFLSVVTANMDMKFGYHIVEEKARYFENIETNLEKNTVRIHTPAHNDVMESYQIQDFRQGQQMKCLPSLRQCRLRDIDRKTAVDAGQTTEAFIHSWNKGDKTINNANEKVVVEMYFADFNEIIDNISLRGALQEFHEDFKYPVYKEKKIPDDSEVLNITRSAGKT</sequence>
<keyword evidence="3" id="KW-1185">Reference proteome</keyword>
<protein>
    <submittedName>
        <fullName evidence="2">Uncharacterized protein</fullName>
    </submittedName>
</protein>
<gene>
    <name evidence="2" type="ORF">MEDL_4304</name>
</gene>
<reference evidence="2" key="1">
    <citation type="submission" date="2021-03" db="EMBL/GenBank/DDBJ databases">
        <authorList>
            <person name="Bekaert M."/>
        </authorList>
    </citation>
    <scope>NUCLEOTIDE SEQUENCE</scope>
</reference>
<dbReference type="AlphaFoldDB" id="A0A8S3PXX0"/>
<proteinExistence type="predicted"/>
<dbReference type="Proteomes" id="UP000683360">
    <property type="component" value="Unassembled WGS sequence"/>
</dbReference>
<accession>A0A8S3PXX0</accession>
<keyword evidence="1" id="KW-0732">Signal</keyword>
<evidence type="ECO:0000313" key="2">
    <source>
        <dbReference type="EMBL" id="CAG2188900.1"/>
    </source>
</evidence>
<name>A0A8S3PXX0_MYTED</name>
<evidence type="ECO:0000313" key="3">
    <source>
        <dbReference type="Proteomes" id="UP000683360"/>
    </source>
</evidence>